<evidence type="ECO:0000259" key="1">
    <source>
        <dbReference type="Pfam" id="PF01656"/>
    </source>
</evidence>
<dbReference type="RefSeq" id="WP_283712976.1">
    <property type="nucleotide sequence ID" value="NZ_JASJEW010000002.1"/>
</dbReference>
<sequence>MPTPHVIGIVSYKGGVGKSTTAVALASCLGAAGQVPVILDADGQQDSKAYRDEAIAGGKGFICPVASVSPETIDARLSEIGEVADYVFLDCPPDVHVFSPLITRCEMAIVPTTPSKADYRGAKRVIEVLSDFGIPYGMLVTRSERRRMDRRIAGWVARDRIDVFDTVIPDRQFVREIFGEPFKPKQLHELRYDRLTVELEEVLGETTQ</sequence>
<dbReference type="PANTHER" id="PTHR13696">
    <property type="entry name" value="P-LOOP CONTAINING NUCLEOSIDE TRIPHOSPHATE HYDROLASE"/>
    <property type="match status" value="1"/>
</dbReference>
<comment type="caution">
    <text evidence="2">The sequence shown here is derived from an EMBL/GenBank/DDBJ whole genome shotgun (WGS) entry which is preliminary data.</text>
</comment>
<dbReference type="Pfam" id="PF01656">
    <property type="entry name" value="CbiA"/>
    <property type="match status" value="1"/>
</dbReference>
<dbReference type="InterPro" id="IPR050678">
    <property type="entry name" value="DNA_Partitioning_ATPase"/>
</dbReference>
<dbReference type="Proteomes" id="UP001431693">
    <property type="component" value="Unassembled WGS sequence"/>
</dbReference>
<name>A0ABT6ZLD4_9ACTN</name>
<dbReference type="InterPro" id="IPR027417">
    <property type="entry name" value="P-loop_NTPase"/>
</dbReference>
<organism evidence="2 3">
    <name type="scientific">Kribbibacterium absianum</name>
    <dbReference type="NCBI Taxonomy" id="3044210"/>
    <lineage>
        <taxon>Bacteria</taxon>
        <taxon>Bacillati</taxon>
        <taxon>Actinomycetota</taxon>
        <taxon>Coriobacteriia</taxon>
        <taxon>Coriobacteriales</taxon>
        <taxon>Kribbibacteriaceae</taxon>
        <taxon>Kribbibacterium</taxon>
    </lineage>
</organism>
<accession>A0ABT6ZLD4</accession>
<dbReference type="PANTHER" id="PTHR13696:SF99">
    <property type="entry name" value="COBYRINIC ACID AC-DIAMIDE SYNTHASE"/>
    <property type="match status" value="1"/>
</dbReference>
<dbReference type="EMBL" id="JASJEX010000003">
    <property type="protein sequence ID" value="MDJ1129855.1"/>
    <property type="molecule type" value="Genomic_DNA"/>
</dbReference>
<evidence type="ECO:0000313" key="3">
    <source>
        <dbReference type="Proteomes" id="UP001431693"/>
    </source>
</evidence>
<dbReference type="PIRSF" id="PIRSF009320">
    <property type="entry name" value="Nuc_binding_HP_1000"/>
    <property type="match status" value="1"/>
</dbReference>
<evidence type="ECO:0000313" key="2">
    <source>
        <dbReference type="EMBL" id="MDJ1129855.1"/>
    </source>
</evidence>
<dbReference type="InterPro" id="IPR002586">
    <property type="entry name" value="CobQ/CobB/MinD/ParA_Nub-bd_dom"/>
</dbReference>
<feature type="domain" description="CobQ/CobB/MinD/ParA nucleotide binding" evidence="1">
    <location>
        <begin position="7"/>
        <end position="176"/>
    </location>
</feature>
<gene>
    <name evidence="2" type="ORF">QJ043_07170</name>
</gene>
<protein>
    <submittedName>
        <fullName evidence="2">ParA family protein</fullName>
    </submittedName>
</protein>
<dbReference type="Gene3D" id="3.40.50.300">
    <property type="entry name" value="P-loop containing nucleotide triphosphate hydrolases"/>
    <property type="match status" value="1"/>
</dbReference>
<dbReference type="SUPFAM" id="SSF52540">
    <property type="entry name" value="P-loop containing nucleoside triphosphate hydrolases"/>
    <property type="match status" value="1"/>
</dbReference>
<keyword evidence="3" id="KW-1185">Reference proteome</keyword>
<reference evidence="2" key="1">
    <citation type="submission" date="2023-05" db="EMBL/GenBank/DDBJ databases">
        <title>[olsenella] sp. nov., isolated from a pig farm feces dump.</title>
        <authorList>
            <person name="Chang Y.-H."/>
        </authorList>
    </citation>
    <scope>NUCLEOTIDE SEQUENCE</scope>
    <source>
        <strain evidence="2">YH-ols2217</strain>
    </source>
</reference>
<proteinExistence type="predicted"/>
<dbReference type="CDD" id="cd02042">
    <property type="entry name" value="ParAB_family"/>
    <property type="match status" value="1"/>
</dbReference>